<protein>
    <submittedName>
        <fullName evidence="5">Vacuolar protein sorting-associated protein 8</fullName>
    </submittedName>
</protein>
<keyword evidence="3" id="KW-0175">Coiled coil</keyword>
<accession>A0A2P6NP73</accession>
<dbReference type="FunCoup" id="A0A2P6NP73">
    <property type="interactions" value="442"/>
</dbReference>
<dbReference type="InterPro" id="IPR001680">
    <property type="entry name" value="WD40_rpt"/>
</dbReference>
<keyword evidence="6" id="KW-1185">Reference proteome</keyword>
<dbReference type="SMART" id="SM00320">
    <property type="entry name" value="WD40"/>
    <property type="match status" value="2"/>
</dbReference>
<dbReference type="STRING" id="1890364.A0A2P6NP73"/>
<dbReference type="GO" id="GO:0030897">
    <property type="term" value="C:HOPS complex"/>
    <property type="evidence" value="ECO:0007669"/>
    <property type="project" value="TreeGrafter"/>
</dbReference>
<dbReference type="InterPro" id="IPR059070">
    <property type="entry name" value="TPR_VPS8_2"/>
</dbReference>
<evidence type="ECO:0000256" key="3">
    <source>
        <dbReference type="SAM" id="Coils"/>
    </source>
</evidence>
<dbReference type="Gene3D" id="2.130.10.10">
    <property type="entry name" value="YVTN repeat-like/Quinoprotein amine dehydrogenase"/>
    <property type="match status" value="1"/>
</dbReference>
<dbReference type="InterPro" id="IPR025941">
    <property type="entry name" value="Vps8_central_dom"/>
</dbReference>
<dbReference type="Proteomes" id="UP000241769">
    <property type="component" value="Unassembled WGS sequence"/>
</dbReference>
<dbReference type="PANTHER" id="PTHR12616">
    <property type="entry name" value="VACUOLAR PROTEIN SORTING VPS41"/>
    <property type="match status" value="1"/>
</dbReference>
<sequence>MDEPTLEDILKEEDDFSDDEFLAELGNTAFSPSDARTIQESPSMFSSLDASPGHLISPTFSPNLRAMKRKVQLNNALQRDLLEIQQLETEIEQNEEMNTSAQDQVGRYFDESMTGERQDKKKSSVSASVLDFRTLTQISDVLNREKNQHNRVGIPTCLSVDRDIIVGTSHSCILIFGHNENLKETIKNSDYGPVTAVDSAHHQNSHTLIAAYENGYVLVWDVLNKKEIKLIKKHTFPVSHLRFLSEKNRFISCDTSGITYTFTISTGMLRTSVDPHIVFDGKNTSIGQIVALSPFVKRDNSLSIVAFATLKRTYLVSLFSSYVKVNIQVERPRAIREEDILPCLTWCTTAWRSEKSPADTEHMKNSQHPTLAISWGTHIQIIQMQESKDGKSRSARLKDVVIETRIHAMSWIDGRVLLVLDDMDQLKVVDPFRGVVVQTLSSKGMDAMFHNRFGRHLPSYSNSFSDHGRGVYIIGVDKLQNAHLLSWEERISKLVAAQRYSAALSLTKSFYESDAEIAIEFPTEKSMRFQVTENKIVHLLHMYIDFTHISSENITKSQAKQRWRVVGAECVEYCIYMMSHDVLFSDIMEKFNAYGKHGLFLEVLEPFILDRKLSNVPPEIIQQIVEHYTSKSWLKRMEEIILHLDVSTLDFQQVESICRKYHLFRAFISIYVRGLLDYISPLNELLTFLFSSLQPARPHEEKDYVRNTYAKEVTFNYVTQCLQGNSYVDQRPLQLNLARQLQSNILSFLFQKELKGHDVSYPRMHQLLRVDSNSILNCFRLYLDSVDAFVDGYDHQKVNNILIDMLKLDGQNIPESETETMYIFIMQYYSEGKIKVKFPRKFSPDRREISTSFLNEGIRYLLNGQGHRNIGKEGTLLDIISGLYEEDPTGRNYDWEDIVTSAETAECWKVAEYLYRKKKDHFKVIQSRIRDPLYKREVFQYIRNMLSKEVDRDEMASRKKAVVRSLNGLITLDGSDSSKLIIEFFSEQTDSILIALDAHPHVQYLFLKSIVEGNKSMNQLLEKHGSTITPNMQARYVQLMCQYAPQQVYAYLSSHDNYPLDKCLQIVEKAGIVPAIVYLFERTGDIMSALSLNLKGVDELFVKLEEYHKVKDARGSVHNYVNAIHSDLMIELWFRLTDVVVKPLRNYRSQNFKSEDDYVKSLSTLMNNMFESMVGHVGLPSILSKIVKDYGGDDLADFRSIINGMLDACMWEDKLLGIMNRLMDQDVHQAMATYCRNRSRGMKPKRMKCCSCQRPFATTTNVNFRATTSTDRGMFQLAIFPCGHGFHRSCLFRDEEGMSCPICNKNKQVSSKTLNYPDADEVDPRSAIAKKSLILNQRPTNGRDYPS</sequence>
<evidence type="ECO:0000313" key="6">
    <source>
        <dbReference type="Proteomes" id="UP000241769"/>
    </source>
</evidence>
<dbReference type="InterPro" id="IPR045111">
    <property type="entry name" value="Vps41/Vps8"/>
</dbReference>
<organism evidence="5 6">
    <name type="scientific">Planoprotostelium fungivorum</name>
    <dbReference type="NCBI Taxonomy" id="1890364"/>
    <lineage>
        <taxon>Eukaryota</taxon>
        <taxon>Amoebozoa</taxon>
        <taxon>Evosea</taxon>
        <taxon>Variosea</taxon>
        <taxon>Cavosteliida</taxon>
        <taxon>Cavosteliaceae</taxon>
        <taxon>Planoprotostelium</taxon>
    </lineage>
</organism>
<dbReference type="OrthoDB" id="289913at2759"/>
<dbReference type="GO" id="GO:0005770">
    <property type="term" value="C:late endosome"/>
    <property type="evidence" value="ECO:0007669"/>
    <property type="project" value="TreeGrafter"/>
</dbReference>
<dbReference type="GO" id="GO:0008270">
    <property type="term" value="F:zinc ion binding"/>
    <property type="evidence" value="ECO:0007669"/>
    <property type="project" value="UniProtKB-KW"/>
</dbReference>
<evidence type="ECO:0000256" key="1">
    <source>
        <dbReference type="ARBA" id="ARBA00009422"/>
    </source>
</evidence>
<dbReference type="InterPro" id="IPR036322">
    <property type="entry name" value="WD40_repeat_dom_sf"/>
</dbReference>
<dbReference type="Pfam" id="PF12816">
    <property type="entry name" value="TPR_Vps8"/>
    <property type="match status" value="1"/>
</dbReference>
<dbReference type="InterPro" id="IPR015943">
    <property type="entry name" value="WD40/YVTN_repeat-like_dom_sf"/>
</dbReference>
<dbReference type="PANTHER" id="PTHR12616:SF8">
    <property type="entry name" value="VACUOLAR PROTEIN SORTING-ASSOCIATED PROTEIN 8 HOMOLOG"/>
    <property type="match status" value="1"/>
</dbReference>
<keyword evidence="2" id="KW-0863">Zinc-finger</keyword>
<keyword evidence="2" id="KW-0479">Metal-binding</keyword>
<feature type="coiled-coil region" evidence="3">
    <location>
        <begin position="70"/>
        <end position="104"/>
    </location>
</feature>
<name>A0A2P6NP73_9EUKA</name>
<dbReference type="GO" id="GO:0034058">
    <property type="term" value="P:endosomal vesicle fusion"/>
    <property type="evidence" value="ECO:0007669"/>
    <property type="project" value="TreeGrafter"/>
</dbReference>
<dbReference type="InParanoid" id="A0A2P6NP73"/>
<dbReference type="Pfam" id="PF23410">
    <property type="entry name" value="Beta-prop_VPS8"/>
    <property type="match status" value="1"/>
</dbReference>
<dbReference type="Pfam" id="PF25066">
    <property type="entry name" value="TPR_VPS8_2"/>
    <property type="match status" value="1"/>
</dbReference>
<reference evidence="5 6" key="1">
    <citation type="journal article" date="2018" name="Genome Biol. Evol.">
        <title>Multiple Roots of Fruiting Body Formation in Amoebozoa.</title>
        <authorList>
            <person name="Hillmann F."/>
            <person name="Forbes G."/>
            <person name="Novohradska S."/>
            <person name="Ferling I."/>
            <person name="Riege K."/>
            <person name="Groth M."/>
            <person name="Westermann M."/>
            <person name="Marz M."/>
            <person name="Spaller T."/>
            <person name="Winckler T."/>
            <person name="Schaap P."/>
            <person name="Glockner G."/>
        </authorList>
    </citation>
    <scope>NUCLEOTIDE SEQUENCE [LARGE SCALE GENOMIC DNA]</scope>
    <source>
        <strain evidence="5 6">Jena</strain>
    </source>
</reference>
<dbReference type="SUPFAM" id="SSF57850">
    <property type="entry name" value="RING/U-box"/>
    <property type="match status" value="1"/>
</dbReference>
<proteinExistence type="inferred from homology"/>
<evidence type="ECO:0000256" key="2">
    <source>
        <dbReference type="PROSITE-ProRule" id="PRU00175"/>
    </source>
</evidence>
<evidence type="ECO:0000313" key="5">
    <source>
        <dbReference type="EMBL" id="PRP85754.1"/>
    </source>
</evidence>
<dbReference type="GO" id="GO:0006623">
    <property type="term" value="P:protein targeting to vacuole"/>
    <property type="evidence" value="ECO:0007669"/>
    <property type="project" value="InterPro"/>
</dbReference>
<dbReference type="SUPFAM" id="SSF50978">
    <property type="entry name" value="WD40 repeat-like"/>
    <property type="match status" value="1"/>
</dbReference>
<dbReference type="InterPro" id="IPR013083">
    <property type="entry name" value="Znf_RING/FYVE/PHD"/>
</dbReference>
<dbReference type="SMART" id="SM00184">
    <property type="entry name" value="RING"/>
    <property type="match status" value="1"/>
</dbReference>
<gene>
    <name evidence="5" type="ORF">PROFUN_06348</name>
</gene>
<dbReference type="Gene3D" id="3.30.40.10">
    <property type="entry name" value="Zinc/RING finger domain, C3HC4 (zinc finger)"/>
    <property type="match status" value="1"/>
</dbReference>
<feature type="domain" description="RING-type" evidence="4">
    <location>
        <begin position="1249"/>
        <end position="1304"/>
    </location>
</feature>
<comment type="similarity">
    <text evidence="1">Belongs to the VPS8 family.</text>
</comment>
<dbReference type="EMBL" id="MDYQ01000040">
    <property type="protein sequence ID" value="PRP85754.1"/>
    <property type="molecule type" value="Genomic_DNA"/>
</dbReference>
<evidence type="ECO:0000259" key="4">
    <source>
        <dbReference type="PROSITE" id="PS50089"/>
    </source>
</evidence>
<comment type="caution">
    <text evidence="5">The sequence shown here is derived from an EMBL/GenBank/DDBJ whole genome shotgun (WGS) entry which is preliminary data.</text>
</comment>
<dbReference type="PROSITE" id="PS50089">
    <property type="entry name" value="ZF_RING_2"/>
    <property type="match status" value="1"/>
</dbReference>
<keyword evidence="2" id="KW-0862">Zinc</keyword>
<dbReference type="InterPro" id="IPR001841">
    <property type="entry name" value="Znf_RING"/>
</dbReference>